<evidence type="ECO:0000313" key="1">
    <source>
        <dbReference type="EMBL" id="PME56551.1"/>
    </source>
</evidence>
<dbReference type="RefSeq" id="WP_102269151.1">
    <property type="nucleotide sequence ID" value="NZ_MCSH01000172.1"/>
</dbReference>
<accession>A0A2N7BJD9</accession>
<reference evidence="2" key="1">
    <citation type="submission" date="2016-07" db="EMBL/GenBank/DDBJ databases">
        <title>Nontailed viruses are major unrecognized killers of bacteria in the ocean.</title>
        <authorList>
            <person name="Kauffman K."/>
            <person name="Hussain F."/>
            <person name="Yang J."/>
            <person name="Arevalo P."/>
            <person name="Brown J."/>
            <person name="Cutler M."/>
            <person name="Kelly L."/>
            <person name="Polz M.F."/>
        </authorList>
    </citation>
    <scope>NUCLEOTIDE SEQUENCE [LARGE SCALE GENOMIC DNA]</scope>
    <source>
        <strain evidence="2">10N.286.55.C1</strain>
    </source>
</reference>
<dbReference type="Pfam" id="PF15632">
    <property type="entry name" value="ATPgrasp_Ter"/>
    <property type="match status" value="1"/>
</dbReference>
<dbReference type="SUPFAM" id="SSF56059">
    <property type="entry name" value="Glutathione synthetase ATP-binding domain-like"/>
    <property type="match status" value="1"/>
</dbReference>
<dbReference type="AlphaFoldDB" id="A0A2N7BJD9"/>
<dbReference type="Proteomes" id="UP000235778">
    <property type="component" value="Unassembled WGS sequence"/>
</dbReference>
<dbReference type="EMBL" id="MCSI01000176">
    <property type="protein sequence ID" value="PME56551.1"/>
    <property type="molecule type" value="Genomic_DNA"/>
</dbReference>
<dbReference type="Gene3D" id="3.40.50.20">
    <property type="match status" value="1"/>
</dbReference>
<name>A0A2N7BJD9_9VIBR</name>
<comment type="caution">
    <text evidence="1">The sequence shown here is derived from an EMBL/GenBank/DDBJ whole genome shotgun (WGS) entry which is preliminary data.</text>
</comment>
<protein>
    <recommendedName>
        <fullName evidence="3">ATP-grasp domain-containing protein</fullName>
    </recommendedName>
</protein>
<evidence type="ECO:0000313" key="2">
    <source>
        <dbReference type="Proteomes" id="UP000235778"/>
    </source>
</evidence>
<proteinExistence type="predicted"/>
<gene>
    <name evidence="1" type="ORF">BCV30_19080</name>
</gene>
<evidence type="ECO:0008006" key="3">
    <source>
        <dbReference type="Google" id="ProtNLM"/>
    </source>
</evidence>
<dbReference type="Gene3D" id="3.30.470.20">
    <property type="entry name" value="ATP-grasp fold, B domain"/>
    <property type="match status" value="1"/>
</dbReference>
<sequence length="307" mass="34460">MKRILITNADGNLGAGISKLLAENFSKRELYLVALVNESVCIAADLCHQVVSYPTECCIDGSYEIEPLIALCNAHSIDAIIPLTDHETVVLSEHRERLPYLFCSDHKLSLDCYDKWDFHQLLREMDADCPQTWLPSDCPPLNIDYLVKPRTGGLSMGIKTGSPNLSGFGDDHIVQEMLGGKEVTVAIYRNPDGTVWGPFVGSRKLFNGMTCYFKPLEPNSGLKQFVDVFSQQSGWHGPCNIQGMLDGERFVPFEINLRFSGSSSLRDLLGFRDVIWAVEKWLGHEPEANWQVDNQTAIRYFSDHLMA</sequence>
<organism evidence="1 2">
    <name type="scientific">Vibrio lentus</name>
    <dbReference type="NCBI Taxonomy" id="136468"/>
    <lineage>
        <taxon>Bacteria</taxon>
        <taxon>Pseudomonadati</taxon>
        <taxon>Pseudomonadota</taxon>
        <taxon>Gammaproteobacteria</taxon>
        <taxon>Vibrionales</taxon>
        <taxon>Vibrionaceae</taxon>
        <taxon>Vibrio</taxon>
    </lineage>
</organism>